<gene>
    <name evidence="1" type="ORF">M2283_009144</name>
</gene>
<dbReference type="EMBL" id="JARXVH010000026">
    <property type="protein sequence ID" value="MDH6221797.1"/>
    <property type="molecule type" value="Genomic_DNA"/>
</dbReference>
<name>A0ABT6LZQ8_9ACTN</name>
<proteinExistence type="predicted"/>
<keyword evidence="2" id="KW-1185">Reference proteome</keyword>
<reference evidence="1 2" key="1">
    <citation type="submission" date="2023-04" db="EMBL/GenBank/DDBJ databases">
        <title>Forest soil microbial communities from Buena Vista Peninsula, Colon Province, Panama.</title>
        <authorList>
            <person name="Bouskill N."/>
        </authorList>
    </citation>
    <scope>NUCLEOTIDE SEQUENCE [LARGE SCALE GENOMIC DNA]</scope>
    <source>
        <strain evidence="1 2">GGS1</strain>
    </source>
</reference>
<sequence length="64" mass="6771">MRTDMEAAPALGLPLEEPDPPAGCDVCVSLVGQRAAATTTGDLSQVSDCNVEIRAHTDAHRRRP</sequence>
<dbReference type="Proteomes" id="UP001160499">
    <property type="component" value="Unassembled WGS sequence"/>
</dbReference>
<evidence type="ECO:0000313" key="1">
    <source>
        <dbReference type="EMBL" id="MDH6221797.1"/>
    </source>
</evidence>
<comment type="caution">
    <text evidence="1">The sequence shown here is derived from an EMBL/GenBank/DDBJ whole genome shotgun (WGS) entry which is preliminary data.</text>
</comment>
<organism evidence="1 2">
    <name type="scientific">Streptomyces pseudovenezuelae</name>
    <dbReference type="NCBI Taxonomy" id="67350"/>
    <lineage>
        <taxon>Bacteria</taxon>
        <taxon>Bacillati</taxon>
        <taxon>Actinomycetota</taxon>
        <taxon>Actinomycetes</taxon>
        <taxon>Kitasatosporales</taxon>
        <taxon>Streptomycetaceae</taxon>
        <taxon>Streptomyces</taxon>
        <taxon>Streptomyces aurantiacus group</taxon>
    </lineage>
</organism>
<evidence type="ECO:0000313" key="2">
    <source>
        <dbReference type="Proteomes" id="UP001160499"/>
    </source>
</evidence>
<protein>
    <submittedName>
        <fullName evidence="1">Uncharacterized protein</fullName>
    </submittedName>
</protein>
<accession>A0ABT6LZQ8</accession>